<dbReference type="CDD" id="cd01448">
    <property type="entry name" value="TST_Repeat_1"/>
    <property type="match status" value="1"/>
</dbReference>
<accession>A0A1V4HFS7</accession>
<dbReference type="Proteomes" id="UP000190626">
    <property type="component" value="Unassembled WGS sequence"/>
</dbReference>
<evidence type="ECO:0000313" key="5">
    <source>
        <dbReference type="Proteomes" id="UP000190626"/>
    </source>
</evidence>
<dbReference type="PROSITE" id="PS50206">
    <property type="entry name" value="RHODANESE_3"/>
    <property type="match status" value="2"/>
</dbReference>
<comment type="caution">
    <text evidence="4">The sequence shown here is derived from an EMBL/GenBank/DDBJ whole genome shotgun (WGS) entry which is preliminary data.</text>
</comment>
<dbReference type="InterPro" id="IPR045078">
    <property type="entry name" value="TST/MPST-like"/>
</dbReference>
<dbReference type="InterPro" id="IPR001763">
    <property type="entry name" value="Rhodanese-like_dom"/>
</dbReference>
<dbReference type="PANTHER" id="PTHR11364">
    <property type="entry name" value="THIOSULFATE SULFERTANSFERASE"/>
    <property type="match status" value="1"/>
</dbReference>
<feature type="domain" description="Rhodanese" evidence="3">
    <location>
        <begin position="164"/>
        <end position="274"/>
    </location>
</feature>
<evidence type="ECO:0000313" key="4">
    <source>
        <dbReference type="EMBL" id="OPH53272.1"/>
    </source>
</evidence>
<dbReference type="EMBL" id="MBTG01000023">
    <property type="protein sequence ID" value="OPH53272.1"/>
    <property type="molecule type" value="Genomic_DNA"/>
</dbReference>
<dbReference type="OrthoDB" id="9770030at2"/>
<dbReference type="SMART" id="SM00450">
    <property type="entry name" value="RHOD"/>
    <property type="match status" value="2"/>
</dbReference>
<dbReference type="GO" id="GO:0004792">
    <property type="term" value="F:thiosulfate-cyanide sulfurtransferase activity"/>
    <property type="evidence" value="ECO:0007669"/>
    <property type="project" value="TreeGrafter"/>
</dbReference>
<reference evidence="5" key="1">
    <citation type="submission" date="2016-07" db="EMBL/GenBank/DDBJ databases">
        <authorList>
            <person name="Florea S."/>
            <person name="Webb J.S."/>
            <person name="Jaromczyk J."/>
            <person name="Schardl C.L."/>
        </authorList>
    </citation>
    <scope>NUCLEOTIDE SEQUENCE [LARGE SCALE GENOMIC DNA]</scope>
    <source>
        <strain evidence="5">CY1</strain>
    </source>
</reference>
<sequence length="281" mass="30674">MENIVSQAWLLGQLGEANIVIADCRFALGQPDSGRQLYEKEHIAGAVYVDLEKDLSGAKMAHGGRHPLPDLGAFSILVGNLGIDGTKTVVAYDDQGGAMASRLWWMLKFLGHSEVYVLDQGYTAWKTAGYPVTDEEPTVFPRTFSPKVQRSMLASMDEVKDKLGRPGTVLVDSREERRYLGLEEPIDAVAGHIPGARNYFWKGVLGENGAWLSAAEQEQHFAALRDAEDIIVYCGSGVTACPNVLGLSEAGFDNVKLYSGSWSDWISYEDNPIAVGDETKS</sequence>
<keyword evidence="1 4" id="KW-0808">Transferase</keyword>
<dbReference type="RefSeq" id="WP_079415215.1">
    <property type="nucleotide sequence ID" value="NZ_MBTG01000023.1"/>
</dbReference>
<dbReference type="Pfam" id="PF00581">
    <property type="entry name" value="Rhodanese"/>
    <property type="match status" value="2"/>
</dbReference>
<dbReference type="PANTHER" id="PTHR11364:SF27">
    <property type="entry name" value="SULFURTRANSFERASE"/>
    <property type="match status" value="1"/>
</dbReference>
<organism evidence="4 5">
    <name type="scientific">Paenibacillus ferrarius</name>
    <dbReference type="NCBI Taxonomy" id="1469647"/>
    <lineage>
        <taxon>Bacteria</taxon>
        <taxon>Bacillati</taxon>
        <taxon>Bacillota</taxon>
        <taxon>Bacilli</taxon>
        <taxon>Bacillales</taxon>
        <taxon>Paenibacillaceae</taxon>
        <taxon>Paenibacillus</taxon>
    </lineage>
</organism>
<evidence type="ECO:0000256" key="1">
    <source>
        <dbReference type="ARBA" id="ARBA00022679"/>
    </source>
</evidence>
<gene>
    <name evidence="4" type="ORF">BC351_05180</name>
</gene>
<feature type="domain" description="Rhodanese" evidence="3">
    <location>
        <begin position="15"/>
        <end position="134"/>
    </location>
</feature>
<protein>
    <submittedName>
        <fullName evidence="4">3-mercaptopyruvate sulfurtransferase</fullName>
    </submittedName>
</protein>
<keyword evidence="4" id="KW-0670">Pyruvate</keyword>
<dbReference type="AlphaFoldDB" id="A0A1V4HFS7"/>
<keyword evidence="5" id="KW-1185">Reference proteome</keyword>
<keyword evidence="2" id="KW-0677">Repeat</keyword>
<dbReference type="SUPFAM" id="SSF52821">
    <property type="entry name" value="Rhodanese/Cell cycle control phosphatase"/>
    <property type="match status" value="2"/>
</dbReference>
<dbReference type="InterPro" id="IPR036873">
    <property type="entry name" value="Rhodanese-like_dom_sf"/>
</dbReference>
<dbReference type="Gene3D" id="3.40.250.10">
    <property type="entry name" value="Rhodanese-like domain"/>
    <property type="match status" value="2"/>
</dbReference>
<dbReference type="CDD" id="cd01449">
    <property type="entry name" value="TST_Repeat_2"/>
    <property type="match status" value="1"/>
</dbReference>
<name>A0A1V4HFS7_9BACL</name>
<proteinExistence type="predicted"/>
<evidence type="ECO:0000259" key="3">
    <source>
        <dbReference type="PROSITE" id="PS50206"/>
    </source>
</evidence>
<evidence type="ECO:0000256" key="2">
    <source>
        <dbReference type="ARBA" id="ARBA00022737"/>
    </source>
</evidence>
<dbReference type="STRING" id="1469647.BC351_05180"/>